<dbReference type="InterPro" id="IPR050832">
    <property type="entry name" value="Bact_Acetyltransf"/>
</dbReference>
<dbReference type="SUPFAM" id="SSF55729">
    <property type="entry name" value="Acyl-CoA N-acyltransferases (Nat)"/>
    <property type="match status" value="1"/>
</dbReference>
<dbReference type="CDD" id="cd04301">
    <property type="entry name" value="NAT_SF"/>
    <property type="match status" value="1"/>
</dbReference>
<dbReference type="GO" id="GO:0016747">
    <property type="term" value="F:acyltransferase activity, transferring groups other than amino-acyl groups"/>
    <property type="evidence" value="ECO:0007669"/>
    <property type="project" value="InterPro"/>
</dbReference>
<dbReference type="InterPro" id="IPR000182">
    <property type="entry name" value="GNAT_dom"/>
</dbReference>
<reference evidence="4" key="1">
    <citation type="submission" date="2022-04" db="EMBL/GenBank/DDBJ databases">
        <title>Complete genome sequences of Ezakiella coagulans and Fenollaria massiliensis.</title>
        <authorList>
            <person name="France M.T."/>
            <person name="Clifford J."/>
            <person name="Narina S."/>
            <person name="Rutt L."/>
            <person name="Ravel J."/>
        </authorList>
    </citation>
    <scope>NUCLEOTIDE SEQUENCE</scope>
    <source>
        <strain evidence="4">C0061C2</strain>
    </source>
</reference>
<evidence type="ECO:0000259" key="3">
    <source>
        <dbReference type="PROSITE" id="PS51186"/>
    </source>
</evidence>
<protein>
    <submittedName>
        <fullName evidence="4">GNAT family N-acetyltransferase</fullName>
    </submittedName>
</protein>
<name>A0A9E7IV35_9FIRM</name>
<dbReference type="InterPro" id="IPR016181">
    <property type="entry name" value="Acyl_CoA_acyltransferase"/>
</dbReference>
<dbReference type="Gene3D" id="3.40.630.30">
    <property type="match status" value="1"/>
</dbReference>
<proteinExistence type="predicted"/>
<keyword evidence="2" id="KW-0012">Acyltransferase</keyword>
<dbReference type="RefSeq" id="WP_249242825.1">
    <property type="nucleotide sequence ID" value="NZ_CP096649.1"/>
</dbReference>
<dbReference type="KEGG" id="fms:M1R53_01425"/>
<evidence type="ECO:0000313" key="5">
    <source>
        <dbReference type="Proteomes" id="UP000831151"/>
    </source>
</evidence>
<dbReference type="PANTHER" id="PTHR43877:SF2">
    <property type="entry name" value="AMINOALKYLPHOSPHONATE N-ACETYLTRANSFERASE-RELATED"/>
    <property type="match status" value="1"/>
</dbReference>
<organism evidence="4 5">
    <name type="scientific">Fenollaria massiliensis</name>
    <dbReference type="NCBI Taxonomy" id="938288"/>
    <lineage>
        <taxon>Bacteria</taxon>
        <taxon>Bacillati</taxon>
        <taxon>Bacillota</taxon>
        <taxon>Clostridia</taxon>
        <taxon>Eubacteriales</taxon>
        <taxon>Fenollaria</taxon>
    </lineage>
</organism>
<evidence type="ECO:0000256" key="2">
    <source>
        <dbReference type="ARBA" id="ARBA00023315"/>
    </source>
</evidence>
<evidence type="ECO:0000256" key="1">
    <source>
        <dbReference type="ARBA" id="ARBA00022679"/>
    </source>
</evidence>
<gene>
    <name evidence="4" type="ORF">M1R53_01425</name>
</gene>
<accession>A0A9E7IV35</accession>
<evidence type="ECO:0000313" key="4">
    <source>
        <dbReference type="EMBL" id="UQK59362.1"/>
    </source>
</evidence>
<dbReference type="PROSITE" id="PS51186">
    <property type="entry name" value="GNAT"/>
    <property type="match status" value="1"/>
</dbReference>
<keyword evidence="1" id="KW-0808">Transferase</keyword>
<sequence>MIIRKIEEKDIQKLAKLMKSVYNEAPWNDEWTEESASEAIKCLLAFPNFFGLIACDEGDALGAILGDIRPYSKQKTYYIDELFVSSAHRRQGIAKKLYEGARDELKNIGVSGAFFTTLKNSDAYKFYIKEGAFDLDDSAVFYHPFN</sequence>
<keyword evidence="5" id="KW-1185">Reference proteome</keyword>
<dbReference type="AlphaFoldDB" id="A0A9E7IV35"/>
<dbReference type="Proteomes" id="UP000831151">
    <property type="component" value="Chromosome"/>
</dbReference>
<dbReference type="PANTHER" id="PTHR43877">
    <property type="entry name" value="AMINOALKYLPHOSPHONATE N-ACETYLTRANSFERASE-RELATED-RELATED"/>
    <property type="match status" value="1"/>
</dbReference>
<dbReference type="Pfam" id="PF00583">
    <property type="entry name" value="Acetyltransf_1"/>
    <property type="match status" value="1"/>
</dbReference>
<dbReference type="EMBL" id="CP096649">
    <property type="protein sequence ID" value="UQK59362.1"/>
    <property type="molecule type" value="Genomic_DNA"/>
</dbReference>
<feature type="domain" description="N-acetyltransferase" evidence="3">
    <location>
        <begin position="1"/>
        <end position="146"/>
    </location>
</feature>